<sequence>MSEFVRLLTLDEVGAGVERRIAANVEERAALAARFDLRALDRLEAALTAAPAPGGVRVTGRVEGDAVQACVTSGEDVPARIDEPVELLFLHDLGQGEEIELHEGDCDVLPIEGRSIDLGEVAAQTFGLALDPYPHADAEVLAAARRRLLSEEEAAEREAAEKVQANPFAALKRNS</sequence>
<accession>A0ABW3BZW4</accession>
<keyword evidence="3" id="KW-1185">Reference proteome</keyword>
<dbReference type="InterPro" id="IPR003772">
    <property type="entry name" value="YceD"/>
</dbReference>
<dbReference type="EMBL" id="JBHTIK010000002">
    <property type="protein sequence ID" value="MFD0847664.1"/>
    <property type="molecule type" value="Genomic_DNA"/>
</dbReference>
<proteinExistence type="predicted"/>
<organism evidence="2 3">
    <name type="scientific">Sphingosinicella xenopeptidilytica</name>
    <dbReference type="NCBI Taxonomy" id="364098"/>
    <lineage>
        <taxon>Bacteria</taxon>
        <taxon>Pseudomonadati</taxon>
        <taxon>Pseudomonadota</taxon>
        <taxon>Alphaproteobacteria</taxon>
        <taxon>Sphingomonadales</taxon>
        <taxon>Sphingosinicellaceae</taxon>
        <taxon>Sphingosinicella</taxon>
    </lineage>
</organism>
<feature type="region of interest" description="Disordered" evidence="1">
    <location>
        <begin position="155"/>
        <end position="175"/>
    </location>
</feature>
<gene>
    <name evidence="2" type="ORF">ACFQ00_04950</name>
</gene>
<dbReference type="Pfam" id="PF02620">
    <property type="entry name" value="YceD"/>
    <property type="match status" value="1"/>
</dbReference>
<protein>
    <submittedName>
        <fullName evidence="2">YceD family protein</fullName>
    </submittedName>
</protein>
<evidence type="ECO:0000313" key="3">
    <source>
        <dbReference type="Proteomes" id="UP001597124"/>
    </source>
</evidence>
<comment type="caution">
    <text evidence="2">The sequence shown here is derived from an EMBL/GenBank/DDBJ whole genome shotgun (WGS) entry which is preliminary data.</text>
</comment>
<evidence type="ECO:0000313" key="2">
    <source>
        <dbReference type="EMBL" id="MFD0847664.1"/>
    </source>
</evidence>
<evidence type="ECO:0000256" key="1">
    <source>
        <dbReference type="SAM" id="MobiDB-lite"/>
    </source>
</evidence>
<reference evidence="3" key="1">
    <citation type="journal article" date="2019" name="Int. J. Syst. Evol. Microbiol.">
        <title>The Global Catalogue of Microorganisms (GCM) 10K type strain sequencing project: providing services to taxonomists for standard genome sequencing and annotation.</title>
        <authorList>
            <consortium name="The Broad Institute Genomics Platform"/>
            <consortium name="The Broad Institute Genome Sequencing Center for Infectious Disease"/>
            <person name="Wu L."/>
            <person name="Ma J."/>
        </authorList>
    </citation>
    <scope>NUCLEOTIDE SEQUENCE [LARGE SCALE GENOMIC DNA]</scope>
    <source>
        <strain evidence="3">CCUG 52537</strain>
    </source>
</reference>
<name>A0ABW3BZW4_SPHXN</name>
<dbReference type="Proteomes" id="UP001597124">
    <property type="component" value="Unassembled WGS sequence"/>
</dbReference>
<dbReference type="RefSeq" id="WP_381487060.1">
    <property type="nucleotide sequence ID" value="NZ_JBHTIK010000002.1"/>
</dbReference>